<dbReference type="PANTHER" id="PTHR46652:SF8">
    <property type="entry name" value="LEUCINE RICH REPEAT CONTAINING 23"/>
    <property type="match status" value="1"/>
</dbReference>
<feature type="compositionally biased region" description="Basic and acidic residues" evidence="4">
    <location>
        <begin position="374"/>
        <end position="398"/>
    </location>
</feature>
<evidence type="ECO:0000256" key="2">
    <source>
        <dbReference type="ARBA" id="ARBA00022737"/>
    </source>
</evidence>
<keyword evidence="2" id="KW-0677">Repeat</keyword>
<evidence type="ECO:0000256" key="1">
    <source>
        <dbReference type="ARBA" id="ARBA00022614"/>
    </source>
</evidence>
<organism evidence="5 6">
    <name type="scientific">Pinctada imbricata</name>
    <name type="common">Atlantic pearl-oyster</name>
    <name type="synonym">Pinctada martensii</name>
    <dbReference type="NCBI Taxonomy" id="66713"/>
    <lineage>
        <taxon>Eukaryota</taxon>
        <taxon>Metazoa</taxon>
        <taxon>Spiralia</taxon>
        <taxon>Lophotrochozoa</taxon>
        <taxon>Mollusca</taxon>
        <taxon>Bivalvia</taxon>
        <taxon>Autobranchia</taxon>
        <taxon>Pteriomorphia</taxon>
        <taxon>Pterioida</taxon>
        <taxon>Pterioidea</taxon>
        <taxon>Pteriidae</taxon>
        <taxon>Pinctada</taxon>
    </lineage>
</organism>
<proteinExistence type="predicted"/>
<dbReference type="InterPro" id="IPR025875">
    <property type="entry name" value="Leu-rich_rpt_4"/>
</dbReference>
<dbReference type="PANTHER" id="PTHR46652">
    <property type="entry name" value="LEUCINE-RICH REPEAT AND IQ DOMAIN-CONTAINING PROTEIN 1-RELATED"/>
    <property type="match status" value="1"/>
</dbReference>
<keyword evidence="1" id="KW-0433">Leucine-rich repeat</keyword>
<comment type="caution">
    <text evidence="5">The sequence shown here is derived from an EMBL/GenBank/DDBJ whole genome shotgun (WGS) entry which is preliminary data.</text>
</comment>
<evidence type="ECO:0000313" key="6">
    <source>
        <dbReference type="Proteomes" id="UP001186944"/>
    </source>
</evidence>
<dbReference type="InterPro" id="IPR050836">
    <property type="entry name" value="SDS22/Internalin_LRR"/>
</dbReference>
<evidence type="ECO:0000256" key="3">
    <source>
        <dbReference type="SAM" id="Coils"/>
    </source>
</evidence>
<dbReference type="InterPro" id="IPR003591">
    <property type="entry name" value="Leu-rich_rpt_typical-subtyp"/>
</dbReference>
<keyword evidence="6" id="KW-1185">Reference proteome</keyword>
<dbReference type="SMART" id="SM00365">
    <property type="entry name" value="LRR_SD22"/>
    <property type="match status" value="4"/>
</dbReference>
<dbReference type="Pfam" id="PF12799">
    <property type="entry name" value="LRR_4"/>
    <property type="match status" value="1"/>
</dbReference>
<dbReference type="Gene3D" id="3.80.10.10">
    <property type="entry name" value="Ribonuclease Inhibitor"/>
    <property type="match status" value="2"/>
</dbReference>
<dbReference type="Proteomes" id="UP001186944">
    <property type="component" value="Unassembled WGS sequence"/>
</dbReference>
<feature type="coiled-coil region" evidence="3">
    <location>
        <begin position="302"/>
        <end position="343"/>
    </location>
</feature>
<evidence type="ECO:0000313" key="5">
    <source>
        <dbReference type="EMBL" id="KAK3090435.1"/>
    </source>
</evidence>
<gene>
    <name evidence="5" type="ORF">FSP39_011833</name>
</gene>
<dbReference type="InterPro" id="IPR001611">
    <property type="entry name" value="Leu-rich_rpt"/>
</dbReference>
<accession>A0AA88XXT6</accession>
<dbReference type="PROSITE" id="PS51450">
    <property type="entry name" value="LRR"/>
    <property type="match status" value="5"/>
</dbReference>
<name>A0AA88XXT6_PINIB</name>
<protein>
    <submittedName>
        <fullName evidence="5">Uncharacterized protein</fullName>
    </submittedName>
</protein>
<dbReference type="InterPro" id="IPR032675">
    <property type="entry name" value="LRR_dom_sf"/>
</dbReference>
<evidence type="ECO:0000256" key="4">
    <source>
        <dbReference type="SAM" id="MobiDB-lite"/>
    </source>
</evidence>
<sequence>MTKNLSQDFVERRLHPLTHLPEAWTVDLGGKYYELDLKMCQLRSLDYEFRWGDDSGGTLQRLSSVIDAPSRILKLDVSLNELSALDHEGLSPLRNLRELNASLNKIKKFIGIEVLKKLYSLNLSHNFIDRIESLVPSSSLVELNLSMNDLTDISYMPSMINLQILNVNNNKLKSLEGVQSLPKLRELYVQRNAISDLIPLTSCFHIQILNLASNNIVTLHSAVGVLGQLKRLEVLTLMGNPIDRDRFYRTDILKQTNIMTLDNISVRPLPRQPSPKIELDMGNSRHIQNLHSLKEAAKQAFQERMKESRLQMEENVNFLQRRIVSLQNEYMDYESKLKNDLESCLRYLDSLTASEMDGVNRSRIRDGIGTPHPKPWEGGRTHRRERAEKTDYSHIKDTDELLRAAQKELYKETS</sequence>
<reference evidence="5" key="1">
    <citation type="submission" date="2019-08" db="EMBL/GenBank/DDBJ databases">
        <title>The improved chromosome-level genome for the pearl oyster Pinctada fucata martensii using PacBio sequencing and Hi-C.</title>
        <authorList>
            <person name="Zheng Z."/>
        </authorList>
    </citation>
    <scope>NUCLEOTIDE SEQUENCE</scope>
    <source>
        <strain evidence="5">ZZ-2019</strain>
        <tissue evidence="5">Adductor muscle</tissue>
    </source>
</reference>
<keyword evidence="3" id="KW-0175">Coiled coil</keyword>
<dbReference type="SMART" id="SM00369">
    <property type="entry name" value="LRR_TYP"/>
    <property type="match status" value="3"/>
</dbReference>
<dbReference type="EMBL" id="VSWD01000010">
    <property type="protein sequence ID" value="KAK3090435.1"/>
    <property type="molecule type" value="Genomic_DNA"/>
</dbReference>
<dbReference type="AlphaFoldDB" id="A0AA88XXT6"/>
<dbReference type="SUPFAM" id="SSF52058">
    <property type="entry name" value="L domain-like"/>
    <property type="match status" value="1"/>
</dbReference>
<feature type="region of interest" description="Disordered" evidence="4">
    <location>
        <begin position="362"/>
        <end position="398"/>
    </location>
</feature>